<name>A0A6G1SIZ8_9ACAR</name>
<evidence type="ECO:0000313" key="2">
    <source>
        <dbReference type="EMBL" id="MDE50455.1"/>
    </source>
</evidence>
<evidence type="ECO:0000256" key="1">
    <source>
        <dbReference type="ARBA" id="ARBA00005598"/>
    </source>
</evidence>
<protein>
    <submittedName>
        <fullName evidence="2">Protein NDRG3</fullName>
    </submittedName>
</protein>
<organism evidence="2">
    <name type="scientific">Aceria tosichella</name>
    <name type="common">wheat curl mite</name>
    <dbReference type="NCBI Taxonomy" id="561515"/>
    <lineage>
        <taxon>Eukaryota</taxon>
        <taxon>Metazoa</taxon>
        <taxon>Ecdysozoa</taxon>
        <taxon>Arthropoda</taxon>
        <taxon>Chelicerata</taxon>
        <taxon>Arachnida</taxon>
        <taxon>Acari</taxon>
        <taxon>Acariformes</taxon>
        <taxon>Trombidiformes</taxon>
        <taxon>Prostigmata</taxon>
        <taxon>Eupodina</taxon>
        <taxon>Eriophyoidea</taxon>
        <taxon>Eriophyidae</taxon>
        <taxon>Eriophyinae</taxon>
        <taxon>Aceriini</taxon>
        <taxon>Aceria</taxon>
    </lineage>
</organism>
<dbReference type="Pfam" id="PF03096">
    <property type="entry name" value="Ndr"/>
    <property type="match status" value="1"/>
</dbReference>
<comment type="similarity">
    <text evidence="1">Belongs to the NDRG family.</text>
</comment>
<gene>
    <name evidence="2" type="primary">NDRG3</name>
    <name evidence="2" type="ORF">g.19879</name>
</gene>
<sequence>MESFELLQMKPHIPSGKDESIIEERIDAGFGPILVARQGKFRTNSCQCCIVTFHDLGLNYLSNYQAFLNYHLMKPVIERMPVVHVNAPGQEDDADELPADYVYPTMDQLAESVRTVCNYYNIKQAICFGVGLGANVMARVAKKNPDLVDGVFLINPVPTPAGWLEWAYQKRNIYYLNNLDSGIMQSNGASYSTDSSFPQCILDYLIWHHFGTPSEENCRDLMNIYKNYFSSSKIRPKNLAMLIDSYLKRDDIGISRNEGEHIECSSLVLCGNDSPFLEDSINMNQRLKPDRSTWMKLFDCGLVLDEQPNKVAEAFILFVQGLGLGLLTCYKYK</sequence>
<reference evidence="2" key="1">
    <citation type="submission" date="2018-10" db="EMBL/GenBank/DDBJ databases">
        <title>Transcriptome assembly of Aceria tosichella (Wheat curl mite) Type 2.</title>
        <authorList>
            <person name="Scully E.D."/>
            <person name="Geib S.M."/>
            <person name="Palmer N.A."/>
            <person name="Gupta A.K."/>
            <person name="Sarath G."/>
            <person name="Tatineni S."/>
        </authorList>
    </citation>
    <scope>NUCLEOTIDE SEQUENCE</scope>
    <source>
        <strain evidence="2">LincolnNE</strain>
    </source>
</reference>
<proteinExistence type="inferred from homology"/>
<dbReference type="SUPFAM" id="SSF53474">
    <property type="entry name" value="alpha/beta-Hydrolases"/>
    <property type="match status" value="1"/>
</dbReference>
<dbReference type="InterPro" id="IPR029058">
    <property type="entry name" value="AB_hydrolase_fold"/>
</dbReference>
<dbReference type="InterPro" id="IPR004142">
    <property type="entry name" value="NDRG"/>
</dbReference>
<dbReference type="EMBL" id="GGYP01005684">
    <property type="protein sequence ID" value="MDE50455.1"/>
    <property type="molecule type" value="Transcribed_RNA"/>
</dbReference>
<dbReference type="AlphaFoldDB" id="A0A6G1SIZ8"/>
<accession>A0A6G1SIZ8</accession>
<dbReference type="PANTHER" id="PTHR11034">
    <property type="entry name" value="N-MYC DOWNSTREAM REGULATED"/>
    <property type="match status" value="1"/>
</dbReference>
<dbReference type="Gene3D" id="3.40.50.1820">
    <property type="entry name" value="alpha/beta hydrolase"/>
    <property type="match status" value="1"/>
</dbReference>